<dbReference type="EMBL" id="CP029556">
    <property type="protein sequence ID" value="AXA84476.1"/>
    <property type="molecule type" value="Genomic_DNA"/>
</dbReference>
<dbReference type="KEGG" id="lue:DCD74_07070"/>
<evidence type="ECO:0000313" key="2">
    <source>
        <dbReference type="EMBL" id="AXA84476.1"/>
    </source>
</evidence>
<evidence type="ECO:0000256" key="1">
    <source>
        <dbReference type="SAM" id="Phobius"/>
    </source>
</evidence>
<protein>
    <submittedName>
        <fullName evidence="2">Potassium-transporting system small peptide KdpF</fullName>
    </submittedName>
</protein>
<sequence length="30" mass="3436">MPTWLALLCLIAVVVAAIYLLFVILFPERF</sequence>
<gene>
    <name evidence="2" type="ORF">DCD74_07070</name>
</gene>
<keyword evidence="1" id="KW-0812">Transmembrane</keyword>
<feature type="transmembrane region" description="Helical" evidence="1">
    <location>
        <begin position="6"/>
        <end position="26"/>
    </location>
</feature>
<keyword evidence="1" id="KW-1133">Transmembrane helix</keyword>
<proteinExistence type="predicted"/>
<keyword evidence="1" id="KW-0472">Membrane</keyword>
<name>A0A344J616_9GAMM</name>
<reference evidence="3" key="1">
    <citation type="submission" date="2018-05" db="EMBL/GenBank/DDBJ databases">
        <title>Luteimonas pekinense sp. nov., isolated from human Meibomian gland secretions, Beijing, China.</title>
        <authorList>
            <person name="Wen T."/>
            <person name="Bai H."/>
            <person name="Lv H."/>
        </authorList>
    </citation>
    <scope>NUCLEOTIDE SEQUENCE [LARGE SCALE GENOMIC DNA]</scope>
    <source>
        <strain evidence="3">83-4</strain>
    </source>
</reference>
<organism evidence="2 3">
    <name type="scientific">Solilutibacter oculi</name>
    <dbReference type="NCBI Taxonomy" id="2698682"/>
    <lineage>
        <taxon>Bacteria</taxon>
        <taxon>Pseudomonadati</taxon>
        <taxon>Pseudomonadota</taxon>
        <taxon>Gammaproteobacteria</taxon>
        <taxon>Lysobacterales</taxon>
        <taxon>Lysobacteraceae</taxon>
        <taxon>Solilutibacter</taxon>
    </lineage>
</organism>
<dbReference type="RefSeq" id="WP_112926689.1">
    <property type="nucleotide sequence ID" value="NZ_CP029556.1"/>
</dbReference>
<dbReference type="AlphaFoldDB" id="A0A344J616"/>
<dbReference type="Proteomes" id="UP000251842">
    <property type="component" value="Chromosome"/>
</dbReference>
<evidence type="ECO:0000313" key="3">
    <source>
        <dbReference type="Proteomes" id="UP000251842"/>
    </source>
</evidence>
<keyword evidence="3" id="KW-1185">Reference proteome</keyword>
<accession>A0A344J616</accession>